<organism evidence="1 2">
    <name type="scientific">Sphingomonas psychrolutea</name>
    <dbReference type="NCBI Taxonomy" id="1259676"/>
    <lineage>
        <taxon>Bacteria</taxon>
        <taxon>Pseudomonadati</taxon>
        <taxon>Pseudomonadota</taxon>
        <taxon>Alphaproteobacteria</taxon>
        <taxon>Sphingomonadales</taxon>
        <taxon>Sphingomonadaceae</taxon>
        <taxon>Sphingomonas</taxon>
    </lineage>
</organism>
<reference evidence="2" key="1">
    <citation type="journal article" date="2019" name="Int. J. Syst. Evol. Microbiol.">
        <title>The Global Catalogue of Microorganisms (GCM) 10K type strain sequencing project: providing services to taxonomists for standard genome sequencing and annotation.</title>
        <authorList>
            <consortium name="The Broad Institute Genomics Platform"/>
            <consortium name="The Broad Institute Genome Sequencing Center for Infectious Disease"/>
            <person name="Wu L."/>
            <person name="Ma J."/>
        </authorList>
    </citation>
    <scope>NUCLEOTIDE SEQUENCE [LARGE SCALE GENOMIC DNA]</scope>
    <source>
        <strain evidence="2">NBRC 109639</strain>
    </source>
</reference>
<accession>A0ABQ6EG02</accession>
<dbReference type="EMBL" id="BSPT01000074">
    <property type="protein sequence ID" value="GLT06780.1"/>
    <property type="molecule type" value="Genomic_DNA"/>
</dbReference>
<evidence type="ECO:0000313" key="2">
    <source>
        <dbReference type="Proteomes" id="UP001157117"/>
    </source>
</evidence>
<name>A0ABQ6EG02_9SPHN</name>
<gene>
    <name evidence="1" type="ORF">GCM10007926_37180</name>
</gene>
<proteinExistence type="predicted"/>
<comment type="caution">
    <text evidence="1">The sequence shown here is derived from an EMBL/GenBank/DDBJ whole genome shotgun (WGS) entry which is preliminary data.</text>
</comment>
<sequence>MGICMKEPVFKYHFQNSLRPARRDDAQVEPGGPHRIQIRARQAGRHVLYIHAFACPFPVDAWNVDVRHVPEILGDPLGIVAFVGQIELTPDRSREFGDDFARAKAAEFIALCHSHIGKPHEQPEVGLDNGADAGPADFQNHLAARMQPRPMNLRDGTARQRNRIDFRKICSKGMAQLCFHFVDEFREGYCRHTAAQLAKFGDIGGRQQIDARGENLP</sequence>
<protein>
    <submittedName>
        <fullName evidence="1">Uncharacterized protein</fullName>
    </submittedName>
</protein>
<dbReference type="Proteomes" id="UP001157117">
    <property type="component" value="Unassembled WGS sequence"/>
</dbReference>
<evidence type="ECO:0000313" key="1">
    <source>
        <dbReference type="EMBL" id="GLT06780.1"/>
    </source>
</evidence>
<keyword evidence="2" id="KW-1185">Reference proteome</keyword>